<evidence type="ECO:0000313" key="3">
    <source>
        <dbReference type="Proteomes" id="UP001058872"/>
    </source>
</evidence>
<evidence type="ECO:0000259" key="1">
    <source>
        <dbReference type="Pfam" id="PF03033"/>
    </source>
</evidence>
<reference evidence="2" key="1">
    <citation type="submission" date="2018-04" db="EMBL/GenBank/DDBJ databases">
        <title>Genomes of Endosymbiotic and Endophytic Bradyrhizobium Publication status.</title>
        <authorList>
            <person name="Guha S."/>
            <person name="Jorrin B."/>
            <person name="Sarkar M."/>
            <person name="Poole P.S."/>
            <person name="DasGupta M."/>
        </authorList>
    </citation>
    <scope>NUCLEOTIDE SEQUENCE</scope>
    <source>
        <strain evidence="2">WBOS16</strain>
    </source>
</reference>
<dbReference type="AlphaFoldDB" id="A0AAE9NH67"/>
<dbReference type="EMBL" id="CP028989">
    <property type="protein sequence ID" value="UUO69662.1"/>
    <property type="molecule type" value="Genomic_DNA"/>
</dbReference>
<protein>
    <recommendedName>
        <fullName evidence="1">Glycosyltransferase family 28 N-terminal domain-containing protein</fullName>
    </recommendedName>
</protein>
<proteinExistence type="predicted"/>
<name>A0AAE9NH67_9BRAD</name>
<dbReference type="SUPFAM" id="SSF53756">
    <property type="entry name" value="UDP-Glycosyltransferase/glycogen phosphorylase"/>
    <property type="match status" value="1"/>
</dbReference>
<dbReference type="GO" id="GO:0016758">
    <property type="term" value="F:hexosyltransferase activity"/>
    <property type="evidence" value="ECO:0007669"/>
    <property type="project" value="InterPro"/>
</dbReference>
<sequence length="78" mass="8203">MGFAIAVHGTRGDIEPAAAVACELQRRGHDVRMAVPPNLVGLAASAGLCSMGSCGPDSRRQLEAEVFRRKPLDSGRNT</sequence>
<gene>
    <name evidence="2" type="ORF">DCM83_15045</name>
</gene>
<dbReference type="InterPro" id="IPR004276">
    <property type="entry name" value="GlycoTrans_28_N"/>
</dbReference>
<dbReference type="GO" id="GO:1901137">
    <property type="term" value="P:carbohydrate derivative biosynthetic process"/>
    <property type="evidence" value="ECO:0007669"/>
    <property type="project" value="UniProtKB-ARBA"/>
</dbReference>
<dbReference type="Proteomes" id="UP001058872">
    <property type="component" value="Chromosome"/>
</dbReference>
<evidence type="ECO:0000313" key="2">
    <source>
        <dbReference type="EMBL" id="UUO69662.1"/>
    </source>
</evidence>
<feature type="domain" description="Glycosyltransferase family 28 N-terminal" evidence="1">
    <location>
        <begin position="3"/>
        <end position="39"/>
    </location>
</feature>
<dbReference type="Pfam" id="PF03033">
    <property type="entry name" value="Glyco_transf_28"/>
    <property type="match status" value="1"/>
</dbReference>
<dbReference type="Gene3D" id="3.40.50.2000">
    <property type="entry name" value="Glycogen Phosphorylase B"/>
    <property type="match status" value="1"/>
</dbReference>
<organism evidence="2 3">
    <name type="scientific">Bradyrhizobium betae</name>
    <dbReference type="NCBI Taxonomy" id="244734"/>
    <lineage>
        <taxon>Bacteria</taxon>
        <taxon>Pseudomonadati</taxon>
        <taxon>Pseudomonadota</taxon>
        <taxon>Alphaproteobacteria</taxon>
        <taxon>Hyphomicrobiales</taxon>
        <taxon>Nitrobacteraceae</taxon>
        <taxon>Bradyrhizobium</taxon>
    </lineage>
</organism>
<accession>A0AAE9NH67</accession>
<dbReference type="GO" id="GO:0005975">
    <property type="term" value="P:carbohydrate metabolic process"/>
    <property type="evidence" value="ECO:0007669"/>
    <property type="project" value="InterPro"/>
</dbReference>